<reference evidence="4 5" key="1">
    <citation type="submission" date="2019-06" db="EMBL/GenBank/DDBJ databases">
        <title>Whole genome shotgun sequence of Kocuria varians NBRC 15358.</title>
        <authorList>
            <person name="Hosoyama A."/>
            <person name="Uohara A."/>
            <person name="Ohji S."/>
            <person name="Ichikawa N."/>
        </authorList>
    </citation>
    <scope>NUCLEOTIDE SEQUENCE [LARGE SCALE GENOMIC DNA]</scope>
    <source>
        <strain evidence="4 5">NBRC 15358</strain>
    </source>
</reference>
<gene>
    <name evidence="4" type="ORF">KVA01_24130</name>
</gene>
<dbReference type="InterPro" id="IPR051676">
    <property type="entry name" value="UPF0053_domain"/>
</dbReference>
<dbReference type="STRING" id="1272.GCA_900014985_01751"/>
<dbReference type="SUPFAM" id="SSF54631">
    <property type="entry name" value="CBS-domain pair"/>
    <property type="match status" value="1"/>
</dbReference>
<evidence type="ECO:0000256" key="1">
    <source>
        <dbReference type="PROSITE-ProRule" id="PRU01193"/>
    </source>
</evidence>
<evidence type="ECO:0000259" key="3">
    <source>
        <dbReference type="PROSITE" id="PS51846"/>
    </source>
</evidence>
<dbReference type="PANTHER" id="PTHR43099">
    <property type="entry name" value="UPF0053 PROTEIN YRKA"/>
    <property type="match status" value="1"/>
</dbReference>
<accession>A0A4Y4D4X6</accession>
<dbReference type="AlphaFoldDB" id="A0A4Y4D4X6"/>
<organism evidence="4 5">
    <name type="scientific">Kocuria varians</name>
    <name type="common">Micrococcus varians</name>
    <dbReference type="NCBI Taxonomy" id="1272"/>
    <lineage>
        <taxon>Bacteria</taxon>
        <taxon>Bacillati</taxon>
        <taxon>Actinomycetota</taxon>
        <taxon>Actinomycetes</taxon>
        <taxon>Micrococcales</taxon>
        <taxon>Micrococcaceae</taxon>
        <taxon>Kocuria</taxon>
    </lineage>
</organism>
<dbReference type="EMBL" id="BJNW01000028">
    <property type="protein sequence ID" value="GED00259.1"/>
    <property type="molecule type" value="Genomic_DNA"/>
</dbReference>
<evidence type="ECO:0000313" key="5">
    <source>
        <dbReference type="Proteomes" id="UP000315730"/>
    </source>
</evidence>
<evidence type="ECO:0000256" key="2">
    <source>
        <dbReference type="SAM" id="Phobius"/>
    </source>
</evidence>
<feature type="transmembrane region" description="Helical" evidence="2">
    <location>
        <begin position="99"/>
        <end position="119"/>
    </location>
</feature>
<dbReference type="Gene3D" id="3.10.580.10">
    <property type="entry name" value="CBS-domain"/>
    <property type="match status" value="1"/>
</dbReference>
<protein>
    <submittedName>
        <fullName evidence="4">Membrane protein</fullName>
    </submittedName>
</protein>
<keyword evidence="1 2" id="KW-0472">Membrane</keyword>
<keyword evidence="5" id="KW-1185">Reference proteome</keyword>
<proteinExistence type="predicted"/>
<dbReference type="PROSITE" id="PS51846">
    <property type="entry name" value="CNNM"/>
    <property type="match status" value="1"/>
</dbReference>
<feature type="domain" description="CNNM transmembrane" evidence="3">
    <location>
        <begin position="1"/>
        <end position="203"/>
    </location>
</feature>
<dbReference type="Proteomes" id="UP000315730">
    <property type="component" value="Unassembled WGS sequence"/>
</dbReference>
<name>A0A4Y4D4X6_KOCVA</name>
<dbReference type="PANTHER" id="PTHR43099:SF5">
    <property type="entry name" value="HLYC_CORC FAMILY TRANSPORTER"/>
    <property type="match status" value="1"/>
</dbReference>
<dbReference type="GO" id="GO:0016020">
    <property type="term" value="C:membrane"/>
    <property type="evidence" value="ECO:0007669"/>
    <property type="project" value="UniProtKB-UniRule"/>
</dbReference>
<evidence type="ECO:0000313" key="4">
    <source>
        <dbReference type="EMBL" id="GED00259.1"/>
    </source>
</evidence>
<sequence length="360" mass="38650">MTTSTAIIILILLLAGNAFFVASEFAVVSARRDQLEPLAARGSSSAKYALKGIENVSTSLAATQLGITACSLLIGAVGEPAIAHLIEVPMEAVGVPEALLHPIALVIALLIVTFLHMILGEMVPKNIAIAVPSRVAQVLGPVLHGFVVVFRPTIWVMNETANHLVRWLFKVEPKNEVASAFTSDDVRGFVAESGREGLLDNDEIRLLTGALNFENKTAADVALPLAGMRTVPFDITVAGVEDLCAETGYSRFPVRDADERLMGYIHTKDVLGLPETAREQSIPPAIVRRFARVAPEDKLRKVTRTMQAKGAHFALVGQVARDSRTSDESVFIVALEDVLEELVGEVRDATSKPAEDGSQA</sequence>
<keyword evidence="1 2" id="KW-0812">Transmembrane</keyword>
<keyword evidence="1 2" id="KW-1133">Transmembrane helix</keyword>
<dbReference type="InterPro" id="IPR002550">
    <property type="entry name" value="CNNM"/>
</dbReference>
<dbReference type="InterPro" id="IPR046342">
    <property type="entry name" value="CBS_dom_sf"/>
</dbReference>
<dbReference type="Pfam" id="PF01595">
    <property type="entry name" value="CNNM"/>
    <property type="match status" value="1"/>
</dbReference>
<comment type="caution">
    <text evidence="4">The sequence shown here is derived from an EMBL/GenBank/DDBJ whole genome shotgun (WGS) entry which is preliminary data.</text>
</comment>
<dbReference type="RefSeq" id="WP_141270475.1">
    <property type="nucleotide sequence ID" value="NZ_BJNW01000028.1"/>
</dbReference>
<dbReference type="OrthoDB" id="110231at2"/>